<comment type="caution">
    <text evidence="2">The sequence shown here is derived from an EMBL/GenBank/DDBJ whole genome shotgun (WGS) entry which is preliminary data.</text>
</comment>
<dbReference type="EMBL" id="CM035439">
    <property type="protein sequence ID" value="KAH7284865.1"/>
    <property type="molecule type" value="Genomic_DNA"/>
</dbReference>
<proteinExistence type="predicted"/>
<reference evidence="2" key="1">
    <citation type="submission" date="2021-08" db="EMBL/GenBank/DDBJ databases">
        <title>WGS assembly of Ceratopteris richardii.</title>
        <authorList>
            <person name="Marchant D.B."/>
            <person name="Chen G."/>
            <person name="Jenkins J."/>
            <person name="Shu S."/>
            <person name="Leebens-Mack J."/>
            <person name="Grimwood J."/>
            <person name="Schmutz J."/>
            <person name="Soltis P."/>
            <person name="Soltis D."/>
            <person name="Chen Z.-H."/>
        </authorList>
    </citation>
    <scope>NUCLEOTIDE SEQUENCE</scope>
    <source>
        <strain evidence="2">Whitten #5841</strain>
        <tissue evidence="2">Leaf</tissue>
    </source>
</reference>
<feature type="transmembrane region" description="Helical" evidence="1">
    <location>
        <begin position="16"/>
        <end position="39"/>
    </location>
</feature>
<dbReference type="AlphaFoldDB" id="A0A8T2QMY5"/>
<protein>
    <submittedName>
        <fullName evidence="2">Uncharacterized protein</fullName>
    </submittedName>
</protein>
<evidence type="ECO:0000256" key="1">
    <source>
        <dbReference type="SAM" id="Phobius"/>
    </source>
</evidence>
<keyword evidence="3" id="KW-1185">Reference proteome</keyword>
<dbReference type="InterPro" id="IPR036322">
    <property type="entry name" value="WD40_repeat_dom_sf"/>
</dbReference>
<name>A0A8T2QMY5_CERRI</name>
<dbReference type="InterPro" id="IPR015943">
    <property type="entry name" value="WD40/YVTN_repeat-like_dom_sf"/>
</dbReference>
<evidence type="ECO:0000313" key="2">
    <source>
        <dbReference type="EMBL" id="KAH7284865.1"/>
    </source>
</evidence>
<dbReference type="OrthoDB" id="1930505at2759"/>
<accession>A0A8T2QMY5</accession>
<dbReference type="Proteomes" id="UP000825935">
    <property type="component" value="Chromosome 34"/>
</dbReference>
<dbReference type="SUPFAM" id="SSF50978">
    <property type="entry name" value="WD40 repeat-like"/>
    <property type="match status" value="1"/>
</dbReference>
<gene>
    <name evidence="2" type="ORF">KP509_34G074400</name>
</gene>
<evidence type="ECO:0000313" key="3">
    <source>
        <dbReference type="Proteomes" id="UP000825935"/>
    </source>
</evidence>
<organism evidence="2 3">
    <name type="scientific">Ceratopteris richardii</name>
    <name type="common">Triangle waterfern</name>
    <dbReference type="NCBI Taxonomy" id="49495"/>
    <lineage>
        <taxon>Eukaryota</taxon>
        <taxon>Viridiplantae</taxon>
        <taxon>Streptophyta</taxon>
        <taxon>Embryophyta</taxon>
        <taxon>Tracheophyta</taxon>
        <taxon>Polypodiopsida</taxon>
        <taxon>Polypodiidae</taxon>
        <taxon>Polypodiales</taxon>
        <taxon>Pteridineae</taxon>
        <taxon>Pteridaceae</taxon>
        <taxon>Parkerioideae</taxon>
        <taxon>Ceratopteris</taxon>
    </lineage>
</organism>
<dbReference type="Gene3D" id="2.130.10.10">
    <property type="entry name" value="YVTN repeat-like/Quinoprotein amine dehydrogenase"/>
    <property type="match status" value="1"/>
</dbReference>
<keyword evidence="1" id="KW-0472">Membrane</keyword>
<sequence>MDALSSVGPAYLLLDYLLASSWTWLALCLATIATTLRAFRLRIARRRLLNLTSHAPSPASPTVSSSSTLPFKPQFLAANCALPCVSRRSSFLRRAKSNSTSSLEKLLHADADEILYAGVQFLSCVFDTDRRSTIKKISSALTLSNGERMHGRTHWNSELDAGFPSETKGYAYIHHLQAGRICSGKRRGSQTTYSSRVWLSVPSQTEAHKEAQETFQKALMDFQVLKDEGEHSHRWLPSWAVSLCAPSQLQRWPSAPQRFDPVFLSQSLYPCFERQFGWDELLRCKLGFPWTLIPRSGMGLTLQDDLPMGQSNVVRIWEGLPKKVLRKLNVDEGSTLAFDTCGNRGLAFTGNVEGELSIWDLERRLRASKFDFTEPLLAVSVNRDHSSAVVGSASGVGLWDARSPAYNFSQSNILPLSSVSALKSRGNGLCITIDDSTLSVYDVRMLHGLPLTSVMLPKMQKSPAASEDGPEILEKFTRCAEDDAEYDDLSWEIGAVDLQNASTWVSRLNTYVQTVVALVW</sequence>
<keyword evidence="1" id="KW-0812">Transmembrane</keyword>
<keyword evidence="1" id="KW-1133">Transmembrane helix</keyword>